<dbReference type="Proteomes" id="UP001355207">
    <property type="component" value="Chromosome 6"/>
</dbReference>
<dbReference type="GeneID" id="91095683"/>
<dbReference type="SUPFAM" id="SSF46689">
    <property type="entry name" value="Homeodomain-like"/>
    <property type="match status" value="1"/>
</dbReference>
<gene>
    <name evidence="3" type="ORF">L201_005013</name>
</gene>
<evidence type="ECO:0000256" key="1">
    <source>
        <dbReference type="SAM" id="MobiDB-lite"/>
    </source>
</evidence>
<dbReference type="AlphaFoldDB" id="A0AAX4JZR9"/>
<dbReference type="InterPro" id="IPR009057">
    <property type="entry name" value="Homeodomain-like_sf"/>
</dbReference>
<dbReference type="EMBL" id="CP144103">
    <property type="protein sequence ID" value="WWC90080.1"/>
    <property type="molecule type" value="Genomic_DNA"/>
</dbReference>
<evidence type="ECO:0000259" key="2">
    <source>
        <dbReference type="PROSITE" id="PS50090"/>
    </source>
</evidence>
<dbReference type="Gene3D" id="1.10.10.60">
    <property type="entry name" value="Homeodomain-like"/>
    <property type="match status" value="1"/>
</dbReference>
<accession>A0AAX4JZR9</accession>
<feature type="region of interest" description="Disordered" evidence="1">
    <location>
        <begin position="1"/>
        <end position="47"/>
    </location>
</feature>
<name>A0AAX4JZR9_9TREE</name>
<feature type="domain" description="Myb-like" evidence="2">
    <location>
        <begin position="50"/>
        <end position="101"/>
    </location>
</feature>
<dbReference type="InterPro" id="IPR001005">
    <property type="entry name" value="SANT/Myb"/>
</dbReference>
<organism evidence="3 4">
    <name type="scientific">Kwoniella dendrophila CBS 6074</name>
    <dbReference type="NCBI Taxonomy" id="1295534"/>
    <lineage>
        <taxon>Eukaryota</taxon>
        <taxon>Fungi</taxon>
        <taxon>Dikarya</taxon>
        <taxon>Basidiomycota</taxon>
        <taxon>Agaricomycotina</taxon>
        <taxon>Tremellomycetes</taxon>
        <taxon>Tremellales</taxon>
        <taxon>Cryptococcaceae</taxon>
        <taxon>Kwoniella</taxon>
    </lineage>
</organism>
<evidence type="ECO:0000313" key="3">
    <source>
        <dbReference type="EMBL" id="WWC90080.1"/>
    </source>
</evidence>
<feature type="compositionally biased region" description="Basic and acidic residues" evidence="1">
    <location>
        <begin position="7"/>
        <end position="16"/>
    </location>
</feature>
<evidence type="ECO:0000313" key="4">
    <source>
        <dbReference type="Proteomes" id="UP001355207"/>
    </source>
</evidence>
<keyword evidence="4" id="KW-1185">Reference proteome</keyword>
<reference evidence="3 4" key="1">
    <citation type="submission" date="2024-01" db="EMBL/GenBank/DDBJ databases">
        <title>Comparative genomics of Cryptococcus and Kwoniella reveals pathogenesis evolution and contrasting modes of karyotype evolution via chromosome fusion or intercentromeric recombination.</title>
        <authorList>
            <person name="Coelho M.A."/>
            <person name="David-Palma M."/>
            <person name="Shea T."/>
            <person name="Bowers K."/>
            <person name="McGinley-Smith S."/>
            <person name="Mohammad A.W."/>
            <person name="Gnirke A."/>
            <person name="Yurkov A.M."/>
            <person name="Nowrousian M."/>
            <person name="Sun S."/>
            <person name="Cuomo C.A."/>
            <person name="Heitman J."/>
        </authorList>
    </citation>
    <scope>NUCLEOTIDE SEQUENCE [LARGE SCALE GENOMIC DNA]</scope>
    <source>
        <strain evidence="3 4">CBS 6074</strain>
    </source>
</reference>
<dbReference type="PROSITE" id="PS50090">
    <property type="entry name" value="MYB_LIKE"/>
    <property type="match status" value="1"/>
</dbReference>
<dbReference type="RefSeq" id="XP_066076843.1">
    <property type="nucleotide sequence ID" value="XM_066220746.1"/>
</dbReference>
<protein>
    <recommendedName>
        <fullName evidence="2">Myb-like domain-containing protein</fullName>
    </recommendedName>
</protein>
<proteinExistence type="predicted"/>
<sequence length="172" mass="19561">MPKIKKDKSQDEKPYDRSSSPPTPNPASAKDKKSTKQSKLDLPSIKGNLRENKKVTRKSDYDKSLLVTLVIKTAKDTRWEDLAKEVNKTPTQCKDLWRKVIQPLLCTNSSWANDGTGWTSEMKVKTLMTILESCTPNWVEIADSFPGKTKSQVNDVWREVILPRLKKGNTIE</sequence>